<feature type="coiled-coil region" evidence="1">
    <location>
        <begin position="104"/>
        <end position="131"/>
    </location>
</feature>
<gene>
    <name evidence="4" type="ORF">Glove_21g59</name>
</gene>
<feature type="compositionally biased region" description="Polar residues" evidence="2">
    <location>
        <begin position="27"/>
        <end position="36"/>
    </location>
</feature>
<dbReference type="STRING" id="1348612.A0A397JLA2"/>
<reference evidence="4 5" key="1">
    <citation type="submission" date="2018-08" db="EMBL/GenBank/DDBJ databases">
        <title>Genome and evolution of the arbuscular mycorrhizal fungus Diversispora epigaea (formerly Glomus versiforme) and its bacterial endosymbionts.</title>
        <authorList>
            <person name="Sun X."/>
            <person name="Fei Z."/>
            <person name="Harrison M."/>
        </authorList>
    </citation>
    <scope>NUCLEOTIDE SEQUENCE [LARGE SCALE GENOMIC DNA]</scope>
    <source>
        <strain evidence="4 5">IT104</strain>
    </source>
</reference>
<feature type="compositionally biased region" description="Low complexity" evidence="2">
    <location>
        <begin position="9"/>
        <end position="21"/>
    </location>
</feature>
<feature type="transmembrane region" description="Helical" evidence="3">
    <location>
        <begin position="520"/>
        <end position="539"/>
    </location>
</feature>
<dbReference type="OrthoDB" id="191995at2759"/>
<feature type="transmembrane region" description="Helical" evidence="3">
    <location>
        <begin position="617"/>
        <end position="637"/>
    </location>
</feature>
<feature type="transmembrane region" description="Helical" evidence="3">
    <location>
        <begin position="750"/>
        <end position="768"/>
    </location>
</feature>
<feature type="transmembrane region" description="Helical" evidence="3">
    <location>
        <begin position="684"/>
        <end position="710"/>
    </location>
</feature>
<feature type="coiled-coil region" evidence="1">
    <location>
        <begin position="255"/>
        <end position="289"/>
    </location>
</feature>
<evidence type="ECO:0000256" key="3">
    <source>
        <dbReference type="SAM" id="Phobius"/>
    </source>
</evidence>
<feature type="transmembrane region" description="Helical" evidence="3">
    <location>
        <begin position="789"/>
        <end position="806"/>
    </location>
</feature>
<dbReference type="Pfam" id="PF06772">
    <property type="entry name" value="LtrA"/>
    <property type="match status" value="1"/>
</dbReference>
<name>A0A397JLA2_9GLOM</name>
<feature type="transmembrane region" description="Helical" evidence="3">
    <location>
        <begin position="492"/>
        <end position="514"/>
    </location>
</feature>
<dbReference type="PANTHER" id="PTHR36840:SF1">
    <property type="entry name" value="BLL5714 PROTEIN"/>
    <property type="match status" value="1"/>
</dbReference>
<dbReference type="AlphaFoldDB" id="A0A397JLA2"/>
<evidence type="ECO:0000256" key="2">
    <source>
        <dbReference type="SAM" id="MobiDB-lite"/>
    </source>
</evidence>
<organism evidence="4 5">
    <name type="scientific">Diversispora epigaea</name>
    <dbReference type="NCBI Taxonomy" id="1348612"/>
    <lineage>
        <taxon>Eukaryota</taxon>
        <taxon>Fungi</taxon>
        <taxon>Fungi incertae sedis</taxon>
        <taxon>Mucoromycota</taxon>
        <taxon>Glomeromycotina</taxon>
        <taxon>Glomeromycetes</taxon>
        <taxon>Diversisporales</taxon>
        <taxon>Diversisporaceae</taxon>
        <taxon>Diversispora</taxon>
    </lineage>
</organism>
<evidence type="ECO:0000313" key="5">
    <source>
        <dbReference type="Proteomes" id="UP000266861"/>
    </source>
</evidence>
<feature type="region of interest" description="Disordered" evidence="2">
    <location>
        <begin position="1"/>
        <end position="68"/>
    </location>
</feature>
<feature type="compositionally biased region" description="Basic and acidic residues" evidence="2">
    <location>
        <begin position="50"/>
        <end position="66"/>
    </location>
</feature>
<feature type="transmembrane region" description="Helical" evidence="3">
    <location>
        <begin position="464"/>
        <end position="485"/>
    </location>
</feature>
<feature type="transmembrane region" description="Helical" evidence="3">
    <location>
        <begin position="643"/>
        <end position="663"/>
    </location>
</feature>
<accession>A0A397JLA2</accession>
<dbReference type="PANTHER" id="PTHR36840">
    <property type="entry name" value="BLL5714 PROTEIN"/>
    <property type="match status" value="1"/>
</dbReference>
<sequence>MSESKDASNNDNNNKDMIITMDDNDKPNSISENNINKSHDIEQAINIEDIGQRKDNDNKSGSEKGFSKSLHVGGQKVLVVDHENEILSGEGAPSCCVIGSPEHVAALRVKIDELKSNSARLEQERAVAFEHSESIGNQLDKLVNELKNLGHESTDSNSEQTIHATVHTFGHLQKLEIIADEEEIVHSYDRLMRLPRVRQYWLRGTLHREADERHASYTELFFDLIFVAVVRNLGHTLVSDISGTNVERFILTLLLSYLENMIAALRVKIDELKSNSARLEQERAVAFEHSESIGNQLDKLVNELKNLGHESTDSNSEQTIHATVHTFGHLQKLEIIADEEEIVHSYDRLMRLPRVRQYWLRGTLHREADERHASYTELFFDLIFVAVVRNLGHTLVSDISGTNVERFILTFYPIWRIWLDVVSYLNIFSSEDLVEKFIILWEMVLVIVMGTHASDIIHSTRSTFIISFVIARLSLVILYIAYAIWIPMFRTAFIAIIWGIIIPCSIWGIAIFIPSDNVNIVIWVAVIFEGLWQGFVPLYHRLFTKNPANHIHTRDFDRVDIPDEPISTHTKSSINLSTPHKAMRIREFEWKWTDMFAILKQIEYRTAKNIEHWSERIGLFTIIAVGESILGVLYVGMNVYPDGQLAKAILGLIIAYSIHWIYFDVDASRQFQHALRRHVFTGCVFTFIHFPLIMSLIAFGSSLGSIVTIIDYLGEEIHVSSVEDSEVSNHLLYGREVSSESTMTEFPESLAWLFCASLAISMYSMAIIGIVHKGLDSVSLMRIPKFQRITLRIVVGTVFLLLPLAHLNTLNLIAIIASLSIFLVVIEAYGRLRSDLPLFGNCEGDVNGGSKYVRWRWGTDLSKRGWSRGFSKRTKSKIEKNEKNEKNEKMLELIICVEVREVKRLLRNSFEMFLRDSFDDEVLVLKLIVMETYERLRSDLPLFGNVDDDDIIGGMDEASRCIRWRWERQI</sequence>
<comment type="caution">
    <text evidence="4">The sequence shown here is derived from an EMBL/GenBank/DDBJ whole genome shotgun (WGS) entry which is preliminary data.</text>
</comment>
<protein>
    <submittedName>
        <fullName evidence="4">Uncharacterized protein</fullName>
    </submittedName>
</protein>
<keyword evidence="3" id="KW-0812">Transmembrane</keyword>
<dbReference type="EMBL" id="PQFF01000019">
    <property type="protein sequence ID" value="RHZ88711.1"/>
    <property type="molecule type" value="Genomic_DNA"/>
</dbReference>
<dbReference type="Proteomes" id="UP000266861">
    <property type="component" value="Unassembled WGS sequence"/>
</dbReference>
<dbReference type="InterPro" id="IPR010640">
    <property type="entry name" value="Low_temperature_requirement_A"/>
</dbReference>
<evidence type="ECO:0000256" key="1">
    <source>
        <dbReference type="SAM" id="Coils"/>
    </source>
</evidence>
<keyword evidence="1" id="KW-0175">Coiled coil</keyword>
<evidence type="ECO:0000313" key="4">
    <source>
        <dbReference type="EMBL" id="RHZ88711.1"/>
    </source>
</evidence>
<keyword evidence="3" id="KW-1133">Transmembrane helix</keyword>
<keyword evidence="5" id="KW-1185">Reference proteome</keyword>
<keyword evidence="3" id="KW-0472">Membrane</keyword>
<proteinExistence type="predicted"/>